<accession>A0A6C0BC74</accession>
<dbReference type="EMBL" id="MN739117">
    <property type="protein sequence ID" value="QHS89716.1"/>
    <property type="molecule type" value="Genomic_DNA"/>
</dbReference>
<dbReference type="AlphaFoldDB" id="A0A6C0BC74"/>
<sequence>MSNIVMTALSTDRVKCLPFVIQDKIAIEIWLNQFEDARKQLCRVKEEHSQVMARRVALARRIQLVSEHAHNLVEEMQTDPDFNVDERTSLLTKLNTSLMVMNAQYDGDFHVMGHFMMERGRLNQQAINLRQELIVIATRLGELDSVKEKIEKILLREFSEGL</sequence>
<name>A0A6C0BC74_9ZZZZ</name>
<reference evidence="1" key="1">
    <citation type="journal article" date="2020" name="Nature">
        <title>Giant virus diversity and host interactions through global metagenomics.</title>
        <authorList>
            <person name="Schulz F."/>
            <person name="Roux S."/>
            <person name="Paez-Espino D."/>
            <person name="Jungbluth S."/>
            <person name="Walsh D.A."/>
            <person name="Denef V.J."/>
            <person name="McMahon K.D."/>
            <person name="Konstantinidis K.T."/>
            <person name="Eloe-Fadrosh E.A."/>
            <person name="Kyrpides N.C."/>
            <person name="Woyke T."/>
        </authorList>
    </citation>
    <scope>NUCLEOTIDE SEQUENCE</scope>
    <source>
        <strain evidence="1">GVMAG-M-3300010160-26</strain>
    </source>
</reference>
<proteinExistence type="predicted"/>
<protein>
    <submittedName>
        <fullName evidence="1">Uncharacterized protein</fullName>
    </submittedName>
</protein>
<evidence type="ECO:0000313" key="1">
    <source>
        <dbReference type="EMBL" id="QHS89716.1"/>
    </source>
</evidence>
<organism evidence="1">
    <name type="scientific">viral metagenome</name>
    <dbReference type="NCBI Taxonomy" id="1070528"/>
    <lineage>
        <taxon>unclassified sequences</taxon>
        <taxon>metagenomes</taxon>
        <taxon>organismal metagenomes</taxon>
    </lineage>
</organism>